<gene>
    <name evidence="3" type="ORF">RS030_243604</name>
</gene>
<dbReference type="Proteomes" id="UP001311799">
    <property type="component" value="Unassembled WGS sequence"/>
</dbReference>
<feature type="transmembrane region" description="Helical" evidence="2">
    <location>
        <begin position="43"/>
        <end position="65"/>
    </location>
</feature>
<dbReference type="AlphaFoldDB" id="A0AAV9XY29"/>
<feature type="transmembrane region" description="Helical" evidence="2">
    <location>
        <begin position="140"/>
        <end position="159"/>
    </location>
</feature>
<accession>A0AAV9XY29</accession>
<keyword evidence="2" id="KW-0812">Transmembrane</keyword>
<feature type="transmembrane region" description="Helical" evidence="2">
    <location>
        <begin position="222"/>
        <end position="243"/>
    </location>
</feature>
<keyword evidence="2" id="KW-0472">Membrane</keyword>
<evidence type="ECO:0000256" key="1">
    <source>
        <dbReference type="SAM" id="MobiDB-lite"/>
    </source>
</evidence>
<evidence type="ECO:0000313" key="3">
    <source>
        <dbReference type="EMBL" id="KAK6589009.1"/>
    </source>
</evidence>
<feature type="transmembrane region" description="Helical" evidence="2">
    <location>
        <begin position="107"/>
        <end position="128"/>
    </location>
</feature>
<evidence type="ECO:0000313" key="4">
    <source>
        <dbReference type="Proteomes" id="UP001311799"/>
    </source>
</evidence>
<dbReference type="EMBL" id="JAWDEY010000016">
    <property type="protein sequence ID" value="KAK6589009.1"/>
    <property type="molecule type" value="Genomic_DNA"/>
</dbReference>
<reference evidence="3 4" key="1">
    <citation type="submission" date="2023-10" db="EMBL/GenBank/DDBJ databases">
        <title>Comparative genomics analysis reveals potential genetic determinants of host preference in Cryptosporidium xiaoi.</title>
        <authorList>
            <person name="Xiao L."/>
            <person name="Li J."/>
        </authorList>
    </citation>
    <scope>NUCLEOTIDE SEQUENCE [LARGE SCALE GENOMIC DNA]</scope>
    <source>
        <strain evidence="3 4">52996</strain>
    </source>
</reference>
<name>A0AAV9XY29_9CRYT</name>
<sequence length="421" mass="47451">MNIKSNKMNNSDINANVGSNIRNEKDTRVTIIPNTTIYKILRAFICFTLFSLSILYLIFSCLYAVEYRPLIFDNILTETIKGTIKGTNGEYIQWIATIPTGLVSRTVSIICVVMFLIFGVYTFIFSFYTICKKYRFIQPWYFILLSTISSVGGLISIFLSNKFDVVRELTGLEDCPIQSVVSNDCSMALANDEIYAYDLCKAVESFCSSEHSSISGYYTKSIIVAVFSFFVTFVGFAYGIILLRLKIRYSKKLALSEKNGVFDPTKTQIQLSNQKQICQHENKGFASEDLKSGSSANISTKPHTLYCQNSVGSSKMIGSFKHDLKPLPVGIMVTTTTKQCHVSHPHAIEIPQFNKHQDDSSIGCINSIRGNSTNCLNGLHSGGNLNVHNHHNHHHHHHAHHHHHHHHAHHNPNHVYKNNHS</sequence>
<keyword evidence="2" id="KW-1133">Transmembrane helix</keyword>
<keyword evidence="4" id="KW-1185">Reference proteome</keyword>
<feature type="region of interest" description="Disordered" evidence="1">
    <location>
        <begin position="389"/>
        <end position="412"/>
    </location>
</feature>
<organism evidence="3 4">
    <name type="scientific">Cryptosporidium xiaoi</name>
    <dbReference type="NCBI Taxonomy" id="659607"/>
    <lineage>
        <taxon>Eukaryota</taxon>
        <taxon>Sar</taxon>
        <taxon>Alveolata</taxon>
        <taxon>Apicomplexa</taxon>
        <taxon>Conoidasida</taxon>
        <taxon>Coccidia</taxon>
        <taxon>Eucoccidiorida</taxon>
        <taxon>Eimeriorina</taxon>
        <taxon>Cryptosporidiidae</taxon>
        <taxon>Cryptosporidium</taxon>
    </lineage>
</organism>
<comment type="caution">
    <text evidence="3">The sequence shown here is derived from an EMBL/GenBank/DDBJ whole genome shotgun (WGS) entry which is preliminary data.</text>
</comment>
<evidence type="ECO:0000256" key="2">
    <source>
        <dbReference type="SAM" id="Phobius"/>
    </source>
</evidence>
<protein>
    <submittedName>
        <fullName evidence="3">Uncharacterized protein</fullName>
    </submittedName>
</protein>
<proteinExistence type="predicted"/>